<name>A0ABX0Z349_9ACTN</name>
<dbReference type="RefSeq" id="WP_167998886.1">
    <property type="nucleotide sequence ID" value="NZ_JAATEO010000001.1"/>
</dbReference>
<dbReference type="InterPro" id="IPR013517">
    <property type="entry name" value="FG-GAP"/>
</dbReference>
<keyword evidence="4" id="KW-1185">Reference proteome</keyword>
<evidence type="ECO:0000313" key="4">
    <source>
        <dbReference type="Proteomes" id="UP000783871"/>
    </source>
</evidence>
<sequence>MLATALLGTTVLSGPDGTGSGTDAASAVRLAAATTGPQPGTFTGQAFDTCTAPSSAQMQAWLQSPYRGVGIYIGGISRGCAQPNLTREWVAAQQAAGWHLIPLYVGLQAPCTGFRNRINPELAAAQGRAEADDAAAQARNLGLAPESVLIVDIEAYPTGDTACTKAVNEYLSAWTARLHDHGYFSGFYSSLSSGVADQVTAYPRTDHVRPDYLDFAKWDGVSTVTDAAIPASYWMPKRRMKQYRGDHHETWGGVTLNIDSNYVDFAPLPATGTGDFTGNGWSDLLYRDGFSGQLLVRHGDGTRLGAPVSLGTGWKVMDAVVRPGNFNRSGGEDVIARDSTNGNLWLYPGTGTGAFASRVWIGTGWNGLREITPIGDYNRDGYPDLLGVSAATGALYLYPGRGTSFGSRILLATGGWNKMDELTGGPDLNADGQVDLIAREKSSGSLYRYSVTTAGKLGSPVKVGSGFANKRDLVRVGDFDRDGRADLVAVDLTTGLLHRYGWLGSGWSGPVLIVGMKWNYLQKPLL</sequence>
<protein>
    <submittedName>
        <fullName evidence="3">DUF1906 domain-containing protein</fullName>
    </submittedName>
</protein>
<evidence type="ECO:0000259" key="2">
    <source>
        <dbReference type="Pfam" id="PF08924"/>
    </source>
</evidence>
<dbReference type="Gene3D" id="3.20.20.80">
    <property type="entry name" value="Glycosidases"/>
    <property type="match status" value="1"/>
</dbReference>
<evidence type="ECO:0000256" key="1">
    <source>
        <dbReference type="ARBA" id="ARBA00022729"/>
    </source>
</evidence>
<dbReference type="Pfam" id="PF08924">
    <property type="entry name" value="Rv2525c_GlyHyd-like"/>
    <property type="match status" value="1"/>
</dbReference>
<organism evidence="3 4">
    <name type="scientific">Micromonospora thermarum</name>
    <dbReference type="NCBI Taxonomy" id="2720024"/>
    <lineage>
        <taxon>Bacteria</taxon>
        <taxon>Bacillati</taxon>
        <taxon>Actinomycetota</taxon>
        <taxon>Actinomycetes</taxon>
        <taxon>Micromonosporales</taxon>
        <taxon>Micromonosporaceae</taxon>
        <taxon>Micromonospora</taxon>
    </lineage>
</organism>
<dbReference type="Gene3D" id="2.130.10.130">
    <property type="entry name" value="Integrin alpha, N-terminal"/>
    <property type="match status" value="1"/>
</dbReference>
<dbReference type="PANTHER" id="PTHR46580">
    <property type="entry name" value="SENSOR KINASE-RELATED"/>
    <property type="match status" value="1"/>
</dbReference>
<dbReference type="SUPFAM" id="SSF69318">
    <property type="entry name" value="Integrin alpha N-terminal domain"/>
    <property type="match status" value="1"/>
</dbReference>
<dbReference type="SUPFAM" id="SSF51445">
    <property type="entry name" value="(Trans)glycosidases"/>
    <property type="match status" value="1"/>
</dbReference>
<accession>A0ABX0Z349</accession>
<proteinExistence type="predicted"/>
<dbReference type="EMBL" id="JAATEO010000001">
    <property type="protein sequence ID" value="NJP30440.1"/>
    <property type="molecule type" value="Genomic_DNA"/>
</dbReference>
<dbReference type="InterPro" id="IPR028994">
    <property type="entry name" value="Integrin_alpha_N"/>
</dbReference>
<gene>
    <name evidence="3" type="ORF">HCJ94_00130</name>
</gene>
<comment type="caution">
    <text evidence="3">The sequence shown here is derived from an EMBL/GenBank/DDBJ whole genome shotgun (WGS) entry which is preliminary data.</text>
</comment>
<reference evidence="3 4" key="1">
    <citation type="submission" date="2020-03" db="EMBL/GenBank/DDBJ databases">
        <title>WGS of actinomycetes isolated from Thailand.</title>
        <authorList>
            <person name="Thawai C."/>
        </authorList>
    </citation>
    <scope>NUCLEOTIDE SEQUENCE [LARGE SCALE GENOMIC DNA]</scope>
    <source>
        <strain evidence="3 4">HSS6-12</strain>
    </source>
</reference>
<feature type="domain" description="Rv2525c-like glycoside hydrolase-like" evidence="2">
    <location>
        <begin position="59"/>
        <end position="263"/>
    </location>
</feature>
<evidence type="ECO:0000313" key="3">
    <source>
        <dbReference type="EMBL" id="NJP30440.1"/>
    </source>
</evidence>
<dbReference type="Pfam" id="PF13517">
    <property type="entry name" value="FG-GAP_3"/>
    <property type="match status" value="2"/>
</dbReference>
<keyword evidence="1" id="KW-0732">Signal</keyword>
<dbReference type="InterPro" id="IPR017853">
    <property type="entry name" value="GH"/>
</dbReference>
<dbReference type="Proteomes" id="UP000783871">
    <property type="component" value="Unassembled WGS sequence"/>
</dbReference>
<dbReference type="InterPro" id="IPR015020">
    <property type="entry name" value="Rv2525c-like_Glyco_Hydro-like"/>
</dbReference>